<comment type="similarity">
    <text evidence="1">Belongs to the PNP/UDP phosphorylase family.</text>
</comment>
<organism evidence="4 5">
    <name type="scientific">Zophobas morio</name>
    <dbReference type="NCBI Taxonomy" id="2755281"/>
    <lineage>
        <taxon>Eukaryota</taxon>
        <taxon>Metazoa</taxon>
        <taxon>Ecdysozoa</taxon>
        <taxon>Arthropoda</taxon>
        <taxon>Hexapoda</taxon>
        <taxon>Insecta</taxon>
        <taxon>Pterygota</taxon>
        <taxon>Neoptera</taxon>
        <taxon>Endopterygota</taxon>
        <taxon>Coleoptera</taxon>
        <taxon>Polyphaga</taxon>
        <taxon>Cucujiformia</taxon>
        <taxon>Tenebrionidae</taxon>
        <taxon>Zophobas</taxon>
    </lineage>
</organism>
<gene>
    <name evidence="4" type="ORF">Zmor_023733</name>
</gene>
<dbReference type="InterPro" id="IPR000845">
    <property type="entry name" value="Nucleoside_phosphorylase_d"/>
</dbReference>
<dbReference type="Proteomes" id="UP001168821">
    <property type="component" value="Unassembled WGS sequence"/>
</dbReference>
<evidence type="ECO:0000313" key="4">
    <source>
        <dbReference type="EMBL" id="KAJ3646130.1"/>
    </source>
</evidence>
<dbReference type="InterPro" id="IPR010059">
    <property type="entry name" value="Uridine_phosphorylase_euk"/>
</dbReference>
<dbReference type="PANTHER" id="PTHR43691">
    <property type="entry name" value="URIDINE PHOSPHORYLASE"/>
    <property type="match status" value="1"/>
</dbReference>
<proteinExistence type="inferred from homology"/>
<keyword evidence="5" id="KW-1185">Reference proteome</keyword>
<dbReference type="GO" id="GO:0009166">
    <property type="term" value="P:nucleotide catabolic process"/>
    <property type="evidence" value="ECO:0007669"/>
    <property type="project" value="InterPro"/>
</dbReference>
<dbReference type="EMBL" id="JALNTZ010000007">
    <property type="protein sequence ID" value="KAJ3646130.1"/>
    <property type="molecule type" value="Genomic_DNA"/>
</dbReference>
<protein>
    <recommendedName>
        <fullName evidence="3">Nucleoside phosphorylase domain-containing protein</fullName>
    </recommendedName>
</protein>
<feature type="domain" description="Nucleoside phosphorylase" evidence="3">
    <location>
        <begin position="76"/>
        <end position="325"/>
    </location>
</feature>
<dbReference type="AlphaFoldDB" id="A0AA38M6P1"/>
<sequence length="334" mass="37385">MSQNHENEEHDHFYHYEDGAFECTKPGCNVRKLRNPDGTLRPQNPNIEAIKDDFLYHLGLGAASHDLVNMFSDVQFVCMGGTSARMEIFAHYIMKEIGHSLPTGADLQDITRKSQRFAMYKVGPVLCVSHGMGVPSIGILLHEIIKLMYHAKVKNPIFFRIGTCGGIGLEPGTVIVANQAVDEMGNNYYEQKICGKVVKRPAIVDKRLVNELLALSKPEDSFKVVTGATMCANDFYEGQGRTDGAFCEHSEEDKMNYLRELQNKGVKNIEMEATIFAALTYKAGIKSALVNVALVNRLKGDQVTTPKEVMMEWQNHPQILVGRYIKKKLSENKS</sequence>
<feature type="binding site" evidence="2">
    <location>
        <position position="239"/>
    </location>
    <ligand>
        <name>substrate</name>
    </ligand>
</feature>
<reference evidence="4" key="1">
    <citation type="journal article" date="2023" name="G3 (Bethesda)">
        <title>Whole genome assemblies of Zophobas morio and Tenebrio molitor.</title>
        <authorList>
            <person name="Kaur S."/>
            <person name="Stinson S.A."/>
            <person name="diCenzo G.C."/>
        </authorList>
    </citation>
    <scope>NUCLEOTIDE SEQUENCE</scope>
    <source>
        <strain evidence="4">QUZm001</strain>
    </source>
</reference>
<evidence type="ECO:0000256" key="2">
    <source>
        <dbReference type="PIRSR" id="PIRSR610059-50"/>
    </source>
</evidence>
<feature type="binding site" evidence="2">
    <location>
        <position position="241"/>
    </location>
    <ligand>
        <name>substrate</name>
    </ligand>
</feature>
<dbReference type="SUPFAM" id="SSF53167">
    <property type="entry name" value="Purine and uridine phosphorylases"/>
    <property type="match status" value="1"/>
</dbReference>
<name>A0AA38M6P1_9CUCU</name>
<dbReference type="GO" id="GO:0006218">
    <property type="term" value="P:uridine catabolic process"/>
    <property type="evidence" value="ECO:0007669"/>
    <property type="project" value="TreeGrafter"/>
</dbReference>
<feature type="binding site" evidence="2">
    <location>
        <position position="116"/>
    </location>
    <ligand>
        <name>phosphate</name>
        <dbReference type="ChEBI" id="CHEBI:43474"/>
    </ligand>
</feature>
<dbReference type="Pfam" id="PF01048">
    <property type="entry name" value="PNP_UDP_1"/>
    <property type="match status" value="1"/>
</dbReference>
<dbReference type="Gene3D" id="3.40.50.1580">
    <property type="entry name" value="Nucleoside phosphorylase domain"/>
    <property type="match status" value="1"/>
</dbReference>
<accession>A0AA38M6P1</accession>
<evidence type="ECO:0000259" key="3">
    <source>
        <dbReference type="Pfam" id="PF01048"/>
    </source>
</evidence>
<evidence type="ECO:0000256" key="1">
    <source>
        <dbReference type="ARBA" id="ARBA00010456"/>
    </source>
</evidence>
<dbReference type="InterPro" id="IPR035994">
    <property type="entry name" value="Nucleoside_phosphorylase_sf"/>
</dbReference>
<dbReference type="CDD" id="cd17763">
    <property type="entry name" value="UP_hUPP-like"/>
    <property type="match status" value="1"/>
</dbReference>
<feature type="binding site" evidence="2">
    <location>
        <begin position="160"/>
        <end position="163"/>
    </location>
    <ligand>
        <name>phosphate</name>
        <dbReference type="ChEBI" id="CHEBI:43474"/>
    </ligand>
</feature>
<dbReference type="GO" id="GO:0005829">
    <property type="term" value="C:cytosol"/>
    <property type="evidence" value="ECO:0007669"/>
    <property type="project" value="TreeGrafter"/>
</dbReference>
<dbReference type="PANTHER" id="PTHR43691:SF11">
    <property type="entry name" value="FI09636P-RELATED"/>
    <property type="match status" value="1"/>
</dbReference>
<dbReference type="NCBIfam" id="TIGR01719">
    <property type="entry name" value="euk_UDPppase"/>
    <property type="match status" value="1"/>
</dbReference>
<comment type="caution">
    <text evidence="4">The sequence shown here is derived from an EMBL/GenBank/DDBJ whole genome shotgun (WGS) entry which is preliminary data.</text>
</comment>
<dbReference type="GO" id="GO:0004850">
    <property type="term" value="F:uridine phosphorylase activity"/>
    <property type="evidence" value="ECO:0007669"/>
    <property type="project" value="InterPro"/>
</dbReference>
<evidence type="ECO:0000313" key="5">
    <source>
        <dbReference type="Proteomes" id="UP001168821"/>
    </source>
</evidence>